<feature type="transmembrane region" description="Helical" evidence="1">
    <location>
        <begin position="7"/>
        <end position="28"/>
    </location>
</feature>
<organism evidence="2 3">
    <name type="scientific">Streptosporangium becharense</name>
    <dbReference type="NCBI Taxonomy" id="1816182"/>
    <lineage>
        <taxon>Bacteria</taxon>
        <taxon>Bacillati</taxon>
        <taxon>Actinomycetota</taxon>
        <taxon>Actinomycetes</taxon>
        <taxon>Streptosporangiales</taxon>
        <taxon>Streptosporangiaceae</taxon>
        <taxon>Streptosporangium</taxon>
    </lineage>
</organism>
<dbReference type="Proteomes" id="UP000540685">
    <property type="component" value="Unassembled WGS sequence"/>
</dbReference>
<feature type="transmembrane region" description="Helical" evidence="1">
    <location>
        <begin position="150"/>
        <end position="170"/>
    </location>
</feature>
<evidence type="ECO:0000313" key="2">
    <source>
        <dbReference type="EMBL" id="MBB5820098.1"/>
    </source>
</evidence>
<keyword evidence="1" id="KW-0812">Transmembrane</keyword>
<name>A0A7W9IG92_9ACTN</name>
<dbReference type="RefSeq" id="WP_184537324.1">
    <property type="nucleotide sequence ID" value="NZ_JACHMP010000001.1"/>
</dbReference>
<keyword evidence="1" id="KW-1133">Transmembrane helix</keyword>
<dbReference type="AlphaFoldDB" id="A0A7W9IG92"/>
<feature type="transmembrane region" description="Helical" evidence="1">
    <location>
        <begin position="86"/>
        <end position="104"/>
    </location>
</feature>
<proteinExistence type="predicted"/>
<dbReference type="Pfam" id="PF06197">
    <property type="entry name" value="DUF998"/>
    <property type="match status" value="1"/>
</dbReference>
<evidence type="ECO:0008006" key="4">
    <source>
        <dbReference type="Google" id="ProtNLM"/>
    </source>
</evidence>
<comment type="caution">
    <text evidence="2">The sequence shown here is derived from an EMBL/GenBank/DDBJ whole genome shotgun (WGS) entry which is preliminary data.</text>
</comment>
<dbReference type="InterPro" id="IPR009339">
    <property type="entry name" value="DUF998"/>
</dbReference>
<feature type="transmembrane region" description="Helical" evidence="1">
    <location>
        <begin position="176"/>
        <end position="197"/>
    </location>
</feature>
<feature type="transmembrane region" description="Helical" evidence="1">
    <location>
        <begin position="116"/>
        <end position="138"/>
    </location>
</feature>
<evidence type="ECO:0000313" key="3">
    <source>
        <dbReference type="Proteomes" id="UP000540685"/>
    </source>
</evidence>
<keyword evidence="3" id="KW-1185">Reference proteome</keyword>
<reference evidence="2 3" key="1">
    <citation type="submission" date="2020-08" db="EMBL/GenBank/DDBJ databases">
        <title>Sequencing the genomes of 1000 actinobacteria strains.</title>
        <authorList>
            <person name="Klenk H.-P."/>
        </authorList>
    </citation>
    <scope>NUCLEOTIDE SEQUENCE [LARGE SCALE GENOMIC DNA]</scope>
    <source>
        <strain evidence="2 3">DSM 46887</strain>
    </source>
</reference>
<feature type="transmembrane region" description="Helical" evidence="1">
    <location>
        <begin position="48"/>
        <end position="74"/>
    </location>
</feature>
<gene>
    <name evidence="2" type="ORF">F4562_003160</name>
</gene>
<accession>A0A7W9IG92</accession>
<evidence type="ECO:0000256" key="1">
    <source>
        <dbReference type="SAM" id="Phobius"/>
    </source>
</evidence>
<keyword evidence="1" id="KW-0472">Membrane</keyword>
<sequence length="217" mass="21694">MLVPKRLYPLLACAGIMMAVVAAVVGQIESAPYLDSLHLTLGEYAVLGGGGGAIGFALAALAGASLATVAGLRAAAAPVGTAAERLLLVWSAALAVLAVLPALAPGLDAEAAAQAYRYTSIVAFAAVPAAGGLMAAGFRRDERWRPVAAPVEWLALAGGFGLLALVYVALPGHGVLIGLVERVTLVIGTALIGVPAVRVARLTWARGATRASQAALG</sequence>
<protein>
    <recommendedName>
        <fullName evidence="4">DUF998 domain-containing protein</fullName>
    </recommendedName>
</protein>
<dbReference type="EMBL" id="JACHMP010000001">
    <property type="protein sequence ID" value="MBB5820098.1"/>
    <property type="molecule type" value="Genomic_DNA"/>
</dbReference>